<evidence type="ECO:0000313" key="2">
    <source>
        <dbReference type="Proteomes" id="UP001140949"/>
    </source>
</evidence>
<accession>A0AAX6E1E2</accession>
<keyword evidence="2" id="KW-1185">Reference proteome</keyword>
<comment type="caution">
    <text evidence="1">The sequence shown here is derived from an EMBL/GenBank/DDBJ whole genome shotgun (WGS) entry which is preliminary data.</text>
</comment>
<evidence type="ECO:0000313" key="1">
    <source>
        <dbReference type="EMBL" id="KAJ6797836.1"/>
    </source>
</evidence>
<dbReference type="Proteomes" id="UP001140949">
    <property type="component" value="Unassembled WGS sequence"/>
</dbReference>
<protein>
    <recommendedName>
        <fullName evidence="3">NADH dehydrogenase subunit 1</fullName>
    </recommendedName>
</protein>
<dbReference type="EMBL" id="JANAVB010040619">
    <property type="protein sequence ID" value="KAJ6797836.1"/>
    <property type="molecule type" value="Genomic_DNA"/>
</dbReference>
<organism evidence="1 2">
    <name type="scientific">Iris pallida</name>
    <name type="common">Sweet iris</name>
    <dbReference type="NCBI Taxonomy" id="29817"/>
    <lineage>
        <taxon>Eukaryota</taxon>
        <taxon>Viridiplantae</taxon>
        <taxon>Streptophyta</taxon>
        <taxon>Embryophyta</taxon>
        <taxon>Tracheophyta</taxon>
        <taxon>Spermatophyta</taxon>
        <taxon>Magnoliopsida</taxon>
        <taxon>Liliopsida</taxon>
        <taxon>Asparagales</taxon>
        <taxon>Iridaceae</taxon>
        <taxon>Iridoideae</taxon>
        <taxon>Irideae</taxon>
        <taxon>Iris</taxon>
    </lineage>
</organism>
<gene>
    <name evidence="1" type="ORF">M6B38_214615</name>
</gene>
<evidence type="ECO:0008006" key="3">
    <source>
        <dbReference type="Google" id="ProtNLM"/>
    </source>
</evidence>
<sequence length="34" mass="3820">MSEISHQFLLSPLFKLLIKKALPGLILVASLLVW</sequence>
<reference evidence="1" key="1">
    <citation type="journal article" date="2023" name="GigaByte">
        <title>Genome assembly of the bearded iris, Iris pallida Lam.</title>
        <authorList>
            <person name="Bruccoleri R.E."/>
            <person name="Oakeley E.J."/>
            <person name="Faust A.M.E."/>
            <person name="Altorfer M."/>
            <person name="Dessus-Babus S."/>
            <person name="Burckhardt D."/>
            <person name="Oertli M."/>
            <person name="Naumann U."/>
            <person name="Petersen F."/>
            <person name="Wong J."/>
        </authorList>
    </citation>
    <scope>NUCLEOTIDE SEQUENCE</scope>
    <source>
        <strain evidence="1">GSM-AAB239-AS_SAM_17_03QT</strain>
    </source>
</reference>
<name>A0AAX6E1E2_IRIPA</name>
<dbReference type="AlphaFoldDB" id="A0AAX6E1E2"/>
<reference evidence="1" key="2">
    <citation type="submission" date="2023-04" db="EMBL/GenBank/DDBJ databases">
        <authorList>
            <person name="Bruccoleri R.E."/>
            <person name="Oakeley E.J."/>
            <person name="Faust A.-M."/>
            <person name="Dessus-Babus S."/>
            <person name="Altorfer M."/>
            <person name="Burckhardt D."/>
            <person name="Oertli M."/>
            <person name="Naumann U."/>
            <person name="Petersen F."/>
            <person name="Wong J."/>
        </authorList>
    </citation>
    <scope>NUCLEOTIDE SEQUENCE</scope>
    <source>
        <strain evidence="1">GSM-AAB239-AS_SAM_17_03QT</strain>
        <tissue evidence="1">Leaf</tissue>
    </source>
</reference>
<proteinExistence type="predicted"/>